<comment type="similarity">
    <text evidence="1 6 7">Belongs to the chaperonin (HSP60) family.</text>
</comment>
<dbReference type="NCBIfam" id="TIGR02348">
    <property type="entry name" value="GroEL"/>
    <property type="match status" value="1"/>
</dbReference>
<feature type="binding site" evidence="6">
    <location>
        <begin position="86"/>
        <end position="90"/>
    </location>
    <ligand>
        <name>ATP</name>
        <dbReference type="ChEBI" id="CHEBI:30616"/>
    </ligand>
</feature>
<dbReference type="GO" id="GO:0042026">
    <property type="term" value="P:protein refolding"/>
    <property type="evidence" value="ECO:0007669"/>
    <property type="project" value="UniProtKB-UniRule"/>
</dbReference>
<evidence type="ECO:0000256" key="6">
    <source>
        <dbReference type="HAMAP-Rule" id="MF_00600"/>
    </source>
</evidence>
<evidence type="ECO:0000256" key="2">
    <source>
        <dbReference type="ARBA" id="ARBA00022741"/>
    </source>
</evidence>
<evidence type="ECO:0000313" key="9">
    <source>
        <dbReference type="EMBL" id="OGZ34396.1"/>
    </source>
</evidence>
<dbReference type="SUPFAM" id="SSF48592">
    <property type="entry name" value="GroEL equatorial domain-like"/>
    <property type="match status" value="1"/>
</dbReference>
<dbReference type="InterPro" id="IPR001844">
    <property type="entry name" value="Cpn60/GroEL"/>
</dbReference>
<dbReference type="GO" id="GO:0016853">
    <property type="term" value="F:isomerase activity"/>
    <property type="evidence" value="ECO:0007669"/>
    <property type="project" value="UniProtKB-KW"/>
</dbReference>
<keyword evidence="2 6" id="KW-0547">Nucleotide-binding</keyword>
<dbReference type="PRINTS" id="PR00298">
    <property type="entry name" value="CHAPERONIN60"/>
</dbReference>
<evidence type="ECO:0000256" key="1">
    <source>
        <dbReference type="ARBA" id="ARBA00006607"/>
    </source>
</evidence>
<dbReference type="NCBIfam" id="NF009489">
    <property type="entry name" value="PRK12851.1"/>
    <property type="match status" value="1"/>
</dbReference>
<dbReference type="HAMAP" id="MF_00600">
    <property type="entry name" value="CH60"/>
    <property type="match status" value="1"/>
</dbReference>
<dbReference type="GO" id="GO:0140662">
    <property type="term" value="F:ATP-dependent protein folding chaperone"/>
    <property type="evidence" value="ECO:0007669"/>
    <property type="project" value="InterPro"/>
</dbReference>
<comment type="subunit">
    <text evidence="6 8">Forms a cylinder of 14 subunits composed of two heptameric rings stacked back-to-back. Interacts with the co-chaperonin GroES.</text>
</comment>
<dbReference type="InterPro" id="IPR027413">
    <property type="entry name" value="GROEL-like_equatorial_sf"/>
</dbReference>
<dbReference type="GO" id="GO:0005524">
    <property type="term" value="F:ATP binding"/>
    <property type="evidence" value="ECO:0007669"/>
    <property type="project" value="UniProtKB-UniRule"/>
</dbReference>
<evidence type="ECO:0000256" key="5">
    <source>
        <dbReference type="ARBA" id="ARBA00023235"/>
    </source>
</evidence>
<dbReference type="PROSITE" id="PS00296">
    <property type="entry name" value="CHAPERONINS_CPN60"/>
    <property type="match status" value="1"/>
</dbReference>
<evidence type="ECO:0000256" key="3">
    <source>
        <dbReference type="ARBA" id="ARBA00022840"/>
    </source>
</evidence>
<accession>A0A1G2F8K2</accession>
<dbReference type="PANTHER" id="PTHR45633">
    <property type="entry name" value="60 KDA HEAT SHOCK PROTEIN, MITOCHONDRIAL"/>
    <property type="match status" value="1"/>
</dbReference>
<evidence type="ECO:0000313" key="10">
    <source>
        <dbReference type="Proteomes" id="UP000179099"/>
    </source>
</evidence>
<reference evidence="9 10" key="1">
    <citation type="journal article" date="2016" name="Nat. Commun.">
        <title>Thousands of microbial genomes shed light on interconnected biogeochemical processes in an aquifer system.</title>
        <authorList>
            <person name="Anantharaman K."/>
            <person name="Brown C.T."/>
            <person name="Hug L.A."/>
            <person name="Sharon I."/>
            <person name="Castelle C.J."/>
            <person name="Probst A.J."/>
            <person name="Thomas B.C."/>
            <person name="Singh A."/>
            <person name="Wilkins M.J."/>
            <person name="Karaoz U."/>
            <person name="Brodie E.L."/>
            <person name="Williams K.H."/>
            <person name="Hubbard S.S."/>
            <person name="Banfield J.F."/>
        </authorList>
    </citation>
    <scope>NUCLEOTIDE SEQUENCE [LARGE SCALE GENOMIC DNA]</scope>
</reference>
<dbReference type="NCBIfam" id="NF000592">
    <property type="entry name" value="PRK00013.1"/>
    <property type="match status" value="1"/>
</dbReference>
<comment type="subcellular location">
    <subcellularLocation>
        <location evidence="6">Cytoplasm</location>
    </subcellularLocation>
</comment>
<name>A0A1G2F8K2_9BACT</name>
<dbReference type="SUPFAM" id="SSF52029">
    <property type="entry name" value="GroEL apical domain-like"/>
    <property type="match status" value="1"/>
</dbReference>
<evidence type="ECO:0000256" key="8">
    <source>
        <dbReference type="RuleBase" id="RU000419"/>
    </source>
</evidence>
<dbReference type="FunFam" id="3.50.7.10:FF:000001">
    <property type="entry name" value="60 kDa chaperonin"/>
    <property type="match status" value="1"/>
</dbReference>
<feature type="binding site" evidence="6">
    <location>
        <position position="414"/>
    </location>
    <ligand>
        <name>ATP</name>
        <dbReference type="ChEBI" id="CHEBI:30616"/>
    </ligand>
</feature>
<organism evidence="9 10">
    <name type="scientific">Candidatus Portnoybacteria bacterium RBG_19FT_COMBO_36_7</name>
    <dbReference type="NCBI Taxonomy" id="1801992"/>
    <lineage>
        <taxon>Bacteria</taxon>
        <taxon>Candidatus Portnoyibacteriota</taxon>
    </lineage>
</organism>
<dbReference type="InterPro" id="IPR027409">
    <property type="entry name" value="GroEL-like_apical_dom_sf"/>
</dbReference>
<dbReference type="InterPro" id="IPR027410">
    <property type="entry name" value="TCP-1-like_intermed_sf"/>
</dbReference>
<dbReference type="InterPro" id="IPR002423">
    <property type="entry name" value="Cpn60/GroEL/TCP-1"/>
</dbReference>
<keyword evidence="6" id="KW-0963">Cytoplasm</keyword>
<keyword evidence="4 6" id="KW-0143">Chaperone</keyword>
<dbReference type="AlphaFoldDB" id="A0A1G2F8K2"/>
<comment type="function">
    <text evidence="6 8">Together with its co-chaperonin GroES, plays an essential role in assisting protein folding. The GroEL-GroES system forms a nano-cage that allows encapsulation of the non-native substrate proteins and provides a physical environment optimized to promote and accelerate protein folding.</text>
</comment>
<dbReference type="InterPro" id="IPR018370">
    <property type="entry name" value="Chaperonin_Cpn60_CS"/>
</dbReference>
<dbReference type="SUPFAM" id="SSF54849">
    <property type="entry name" value="GroEL-intermediate domain like"/>
    <property type="match status" value="1"/>
</dbReference>
<evidence type="ECO:0000256" key="7">
    <source>
        <dbReference type="RuleBase" id="RU000418"/>
    </source>
</evidence>
<dbReference type="CDD" id="cd03344">
    <property type="entry name" value="GroEL"/>
    <property type="match status" value="1"/>
</dbReference>
<dbReference type="NCBIfam" id="NF009488">
    <property type="entry name" value="PRK12850.1"/>
    <property type="match status" value="1"/>
</dbReference>
<dbReference type="EMBL" id="MHMW01000011">
    <property type="protein sequence ID" value="OGZ34396.1"/>
    <property type="molecule type" value="Genomic_DNA"/>
</dbReference>
<dbReference type="NCBIfam" id="NF009487">
    <property type="entry name" value="PRK12849.1"/>
    <property type="match status" value="1"/>
</dbReference>
<dbReference type="GO" id="GO:0005737">
    <property type="term" value="C:cytoplasm"/>
    <property type="evidence" value="ECO:0007669"/>
    <property type="project" value="UniProtKB-SubCell"/>
</dbReference>
<keyword evidence="5 6" id="KW-0413">Isomerase</keyword>
<proteinExistence type="inferred from homology"/>
<dbReference type="Pfam" id="PF00118">
    <property type="entry name" value="Cpn60_TCP1"/>
    <property type="match status" value="1"/>
</dbReference>
<dbReference type="Proteomes" id="UP000179099">
    <property type="component" value="Unassembled WGS sequence"/>
</dbReference>
<keyword evidence="3 6" id="KW-0067">ATP-binding</keyword>
<sequence length="549" mass="58614">MAKQILFDEKARRLLKRGVDKLADTVKVTLGPKGRNVVLDKGFGAPYITNDGVTIAKEIELENKFENIGAEIVKEVASKTGDTAGDGTTTATILAQAIISEGLKNVAAGANPLEIKHGIEKGSEAVVNALKKMSKPIKSRSEIAQVATISAEDAEVGNLLADVMQELGKDSVITVEESQTFGVSKEVVEGMQFDKGYVSHYMVTNVNRMEAEYEDPYILITDKKIASLQDIIPVLEKLAKSGVKQLVIIADEIEGDALATLVVNKLRGTFNTLAVKAPGFGDRRKEMLEDIAVVTGGQVVSEEKGMKLENADIKMLGRARKILSTKENTTIIEGKGKKIDIEARISQLRKQIEQTDSSFDKEKLQERLAKLAGGVAVIKVGAATEVEMKAKKDKIDDALAATKAAVEEGIVPGGGVALIRAIKALDELKLKEDEQTGVNILKKSLEEPLRQIAKNSGEDGAVVAAEVKKHSDAFGFNASTNNYEDLSKAGIIDPTKVVRLALQNAVSGAAMLLTTEVVVTDLPEKKEGPGMGGMPGGMGMQGGMGGMDY</sequence>
<dbReference type="STRING" id="1801992.A2Y98_02005"/>
<comment type="caution">
    <text evidence="6">Lacks conserved residue(s) required for the propagation of feature annotation.</text>
</comment>
<gene>
    <name evidence="6" type="primary">groEL</name>
    <name evidence="6" type="synonym">groL</name>
    <name evidence="9" type="ORF">A2Y98_02005</name>
</gene>
<dbReference type="EC" id="5.6.1.7" evidence="6"/>
<protein>
    <recommendedName>
        <fullName evidence="6">Chaperonin GroEL</fullName>
        <ecNumber evidence="6">5.6.1.7</ecNumber>
    </recommendedName>
    <alternativeName>
        <fullName evidence="6">60 kDa chaperonin</fullName>
    </alternativeName>
    <alternativeName>
        <fullName evidence="6">Chaperonin-60</fullName>
        <shortName evidence="6">Cpn60</shortName>
    </alternativeName>
</protein>
<evidence type="ECO:0000256" key="4">
    <source>
        <dbReference type="ARBA" id="ARBA00023186"/>
    </source>
</evidence>
<feature type="binding site" evidence="6">
    <location>
        <position position="493"/>
    </location>
    <ligand>
        <name>ATP</name>
        <dbReference type="ChEBI" id="CHEBI:30616"/>
    </ligand>
</feature>
<comment type="caution">
    <text evidence="9">The sequence shown here is derived from an EMBL/GenBank/DDBJ whole genome shotgun (WGS) entry which is preliminary data.</text>
</comment>
<dbReference type="Gene3D" id="3.30.260.10">
    <property type="entry name" value="TCP-1-like chaperonin intermediate domain"/>
    <property type="match status" value="1"/>
</dbReference>
<dbReference type="Gene3D" id="1.10.560.10">
    <property type="entry name" value="GroEL-like equatorial domain"/>
    <property type="match status" value="1"/>
</dbReference>
<feature type="binding site" evidence="6">
    <location>
        <begin position="29"/>
        <end position="32"/>
    </location>
    <ligand>
        <name>ATP</name>
        <dbReference type="ChEBI" id="CHEBI:30616"/>
    </ligand>
</feature>
<dbReference type="GO" id="GO:0051082">
    <property type="term" value="F:unfolded protein binding"/>
    <property type="evidence" value="ECO:0007669"/>
    <property type="project" value="UniProtKB-UniRule"/>
</dbReference>
<dbReference type="Gene3D" id="3.50.7.10">
    <property type="entry name" value="GroEL"/>
    <property type="match status" value="1"/>
</dbReference>